<dbReference type="InterPro" id="IPR013752">
    <property type="entry name" value="KPA_reductase"/>
</dbReference>
<evidence type="ECO:0000256" key="4">
    <source>
        <dbReference type="RuleBase" id="RU362068"/>
    </source>
</evidence>
<evidence type="ECO:0000256" key="2">
    <source>
        <dbReference type="ARBA" id="ARBA00022857"/>
    </source>
</evidence>
<accession>A0A0V8J3R4</accession>
<dbReference type="NCBIfam" id="TIGR00745">
    <property type="entry name" value="apbA_panE"/>
    <property type="match status" value="1"/>
</dbReference>
<dbReference type="EC" id="1.1.1.169" evidence="4"/>
<dbReference type="PANTHER" id="PTHR21708">
    <property type="entry name" value="PROBABLE 2-DEHYDROPANTOATE 2-REDUCTASE"/>
    <property type="match status" value="1"/>
</dbReference>
<dbReference type="Proteomes" id="UP000054099">
    <property type="component" value="Unassembled WGS sequence"/>
</dbReference>
<dbReference type="Pfam" id="PF08546">
    <property type="entry name" value="ApbA_C"/>
    <property type="match status" value="1"/>
</dbReference>
<evidence type="ECO:0000256" key="1">
    <source>
        <dbReference type="ARBA" id="ARBA00007870"/>
    </source>
</evidence>
<reference evidence="7 8" key="1">
    <citation type="journal article" date="2014" name="Antonie Van Leeuwenhoek">
        <title>Fictibacillus enclensis sp. nov., isolated from marine sediment.</title>
        <authorList>
            <person name="Dastager S.G."/>
            <person name="Mawlankar R."/>
            <person name="Srinivasan K."/>
            <person name="Tang S.K."/>
            <person name="Lee J.C."/>
            <person name="Ramana V.V."/>
            <person name="Shouche Y.S."/>
        </authorList>
    </citation>
    <scope>NUCLEOTIDE SEQUENCE [LARGE SCALE GENOMIC DNA]</scope>
    <source>
        <strain evidence="7 8">NIO-1003</strain>
    </source>
</reference>
<dbReference type="RefSeq" id="WP_061973390.1">
    <property type="nucleotide sequence ID" value="NZ_FMAV01000003.1"/>
</dbReference>
<comment type="pathway">
    <text evidence="4">Cofactor biosynthesis; (R)-pantothenate biosynthesis; (R)-pantoate from 3-methyl-2-oxobutanoate: step 2/2.</text>
</comment>
<comment type="similarity">
    <text evidence="1 4">Belongs to the ketopantoate reductase family.</text>
</comment>
<dbReference type="InterPro" id="IPR013332">
    <property type="entry name" value="KPR_N"/>
</dbReference>
<name>A0A0V8J3R4_9BACL</name>
<keyword evidence="8" id="KW-1185">Reference proteome</keyword>
<dbReference type="FunFam" id="3.40.50.720:FF:000307">
    <property type="entry name" value="2-dehydropantoate 2-reductase"/>
    <property type="match status" value="1"/>
</dbReference>
<dbReference type="GO" id="GO:0008677">
    <property type="term" value="F:2-dehydropantoate 2-reductase activity"/>
    <property type="evidence" value="ECO:0007669"/>
    <property type="project" value="UniProtKB-EC"/>
</dbReference>
<evidence type="ECO:0000313" key="7">
    <source>
        <dbReference type="EMBL" id="KSU81794.1"/>
    </source>
</evidence>
<dbReference type="InterPro" id="IPR008927">
    <property type="entry name" value="6-PGluconate_DH-like_C_sf"/>
</dbReference>
<dbReference type="EMBL" id="LNQN01000005">
    <property type="protein sequence ID" value="KSU81794.1"/>
    <property type="molecule type" value="Genomic_DNA"/>
</dbReference>
<feature type="domain" description="Ketopantoate reductase N-terminal" evidence="5">
    <location>
        <begin position="3"/>
        <end position="151"/>
    </location>
</feature>
<evidence type="ECO:0000259" key="5">
    <source>
        <dbReference type="Pfam" id="PF02558"/>
    </source>
</evidence>
<dbReference type="Pfam" id="PF02558">
    <property type="entry name" value="ApbA"/>
    <property type="match status" value="1"/>
</dbReference>
<comment type="function">
    <text evidence="4">Catalyzes the NADPH-dependent reduction of ketopantoate into pantoic acid.</text>
</comment>
<evidence type="ECO:0000313" key="8">
    <source>
        <dbReference type="Proteomes" id="UP000054099"/>
    </source>
</evidence>
<feature type="domain" description="Ketopantoate reductase C-terminal" evidence="6">
    <location>
        <begin position="179"/>
        <end position="300"/>
    </location>
</feature>
<dbReference type="InterPro" id="IPR003710">
    <property type="entry name" value="ApbA"/>
</dbReference>
<dbReference type="GO" id="GO:0015940">
    <property type="term" value="P:pantothenate biosynthetic process"/>
    <property type="evidence" value="ECO:0007669"/>
    <property type="project" value="UniProtKB-UniPathway"/>
</dbReference>
<dbReference type="OrthoDB" id="9793586at2"/>
<dbReference type="SUPFAM" id="SSF48179">
    <property type="entry name" value="6-phosphogluconate dehydrogenase C-terminal domain-like"/>
    <property type="match status" value="1"/>
</dbReference>
<dbReference type="UniPathway" id="UPA00028">
    <property type="reaction ID" value="UER00004"/>
</dbReference>
<sequence length="311" mass="34423">MNIVMFGAGALGAYYGGRWAEAGQNVSFLVREKRKKQIEEQGLIIHSVAGDYQLDHPKLIVDPDEAEACDLLVLSVKGYHLNETLPILKKFVASGARVLPLLNGIEHIYRLQEELGEEAVLGGLAFIIATLDEKGHVVHTSESHDIVYGPLHPSQENLCAQLEQVMQNSNMKGNLSRMISKSLWQKYMFITAFSGVTTAANLPIGRIREQEDTLLLFRSVLHEMATLANTFDIDLRDEDIEETMSRVSGLSFEATSSMHQDRRKGLNLEVDHLQGGALRLAKQSGLSLPHIETLHALIKPFESGNPTTGTK</sequence>
<keyword evidence="2 4" id="KW-0521">NADP</keyword>
<keyword evidence="4" id="KW-0566">Pantothenate biosynthesis</keyword>
<dbReference type="FunFam" id="1.10.1040.10:FF:000017">
    <property type="entry name" value="2-dehydropantoate 2-reductase"/>
    <property type="match status" value="1"/>
</dbReference>
<organism evidence="7 8">
    <name type="scientific">Fictibacillus enclensis</name>
    <dbReference type="NCBI Taxonomy" id="1017270"/>
    <lineage>
        <taxon>Bacteria</taxon>
        <taxon>Bacillati</taxon>
        <taxon>Bacillota</taxon>
        <taxon>Bacilli</taxon>
        <taxon>Bacillales</taxon>
        <taxon>Fictibacillaceae</taxon>
        <taxon>Fictibacillus</taxon>
    </lineage>
</organism>
<dbReference type="InterPro" id="IPR013328">
    <property type="entry name" value="6PGD_dom2"/>
</dbReference>
<dbReference type="GO" id="GO:0005737">
    <property type="term" value="C:cytoplasm"/>
    <property type="evidence" value="ECO:0007669"/>
    <property type="project" value="TreeGrafter"/>
</dbReference>
<keyword evidence="3 4" id="KW-0560">Oxidoreductase</keyword>
<comment type="caution">
    <text evidence="7">The sequence shown here is derived from an EMBL/GenBank/DDBJ whole genome shotgun (WGS) entry which is preliminary data.</text>
</comment>
<dbReference type="SUPFAM" id="SSF51735">
    <property type="entry name" value="NAD(P)-binding Rossmann-fold domains"/>
    <property type="match status" value="1"/>
</dbReference>
<protein>
    <recommendedName>
        <fullName evidence="4">2-dehydropantoate 2-reductase</fullName>
        <ecNumber evidence="4">1.1.1.169</ecNumber>
    </recommendedName>
    <alternativeName>
        <fullName evidence="4">Ketopantoate reductase</fullName>
    </alternativeName>
</protein>
<comment type="catalytic activity">
    <reaction evidence="4">
        <text>(R)-pantoate + NADP(+) = 2-dehydropantoate + NADPH + H(+)</text>
        <dbReference type="Rhea" id="RHEA:16233"/>
        <dbReference type="ChEBI" id="CHEBI:11561"/>
        <dbReference type="ChEBI" id="CHEBI:15378"/>
        <dbReference type="ChEBI" id="CHEBI:15980"/>
        <dbReference type="ChEBI" id="CHEBI:57783"/>
        <dbReference type="ChEBI" id="CHEBI:58349"/>
        <dbReference type="EC" id="1.1.1.169"/>
    </reaction>
</comment>
<proteinExistence type="inferred from homology"/>
<gene>
    <name evidence="7" type="ORF">AS030_16020</name>
</gene>
<dbReference type="InterPro" id="IPR036291">
    <property type="entry name" value="NAD(P)-bd_dom_sf"/>
</dbReference>
<evidence type="ECO:0000256" key="3">
    <source>
        <dbReference type="ARBA" id="ARBA00023002"/>
    </source>
</evidence>
<dbReference type="InterPro" id="IPR051402">
    <property type="entry name" value="KPR-Related"/>
</dbReference>
<dbReference type="Gene3D" id="3.40.50.720">
    <property type="entry name" value="NAD(P)-binding Rossmann-like Domain"/>
    <property type="match status" value="1"/>
</dbReference>
<dbReference type="AlphaFoldDB" id="A0A0V8J3R4"/>
<dbReference type="Gene3D" id="1.10.1040.10">
    <property type="entry name" value="N-(1-d-carboxylethyl)-l-norvaline Dehydrogenase, domain 2"/>
    <property type="match status" value="1"/>
</dbReference>
<dbReference type="PANTHER" id="PTHR21708:SF26">
    <property type="entry name" value="2-DEHYDROPANTOATE 2-REDUCTASE"/>
    <property type="match status" value="1"/>
</dbReference>
<evidence type="ECO:0000259" key="6">
    <source>
        <dbReference type="Pfam" id="PF08546"/>
    </source>
</evidence>